<dbReference type="RefSeq" id="WP_175206938.1">
    <property type="nucleotide sequence ID" value="NZ_CADILG010000011.1"/>
</dbReference>
<reference evidence="7 8" key="1">
    <citation type="submission" date="2020-04" db="EMBL/GenBank/DDBJ databases">
        <authorList>
            <person name="De Canck E."/>
        </authorList>
    </citation>
    <scope>NUCLEOTIDE SEQUENCE [LARGE SCALE GENOMIC DNA]</scope>
    <source>
        <strain evidence="7 8">LMG 26858</strain>
    </source>
</reference>
<dbReference type="PANTHER" id="PTHR42938:SF9">
    <property type="entry name" value="FORMATE DEHYDROGENASE 1"/>
    <property type="match status" value="1"/>
</dbReference>
<dbReference type="GO" id="GO:0006564">
    <property type="term" value="P:L-serine biosynthetic process"/>
    <property type="evidence" value="ECO:0007669"/>
    <property type="project" value="UniProtKB-ARBA"/>
</dbReference>
<dbReference type="Pfam" id="PF02826">
    <property type="entry name" value="2-Hacid_dh_C"/>
    <property type="match status" value="1"/>
</dbReference>
<accession>A0A6S7CP78</accession>
<dbReference type="GO" id="GO:0004617">
    <property type="term" value="F:phosphoglycerate dehydrogenase activity"/>
    <property type="evidence" value="ECO:0007669"/>
    <property type="project" value="UniProtKB-ARBA"/>
</dbReference>
<keyword evidence="3" id="KW-0520">NAD</keyword>
<evidence type="ECO:0000256" key="3">
    <source>
        <dbReference type="ARBA" id="ARBA00023027"/>
    </source>
</evidence>
<dbReference type="SUPFAM" id="SSF52283">
    <property type="entry name" value="Formate/glycerate dehydrogenase catalytic domain-like"/>
    <property type="match status" value="1"/>
</dbReference>
<dbReference type="InterPro" id="IPR006139">
    <property type="entry name" value="D-isomer_2_OHA_DH_cat_dom"/>
</dbReference>
<dbReference type="Pfam" id="PF00389">
    <property type="entry name" value="2-Hacid_dh"/>
    <property type="match status" value="1"/>
</dbReference>
<evidence type="ECO:0000259" key="6">
    <source>
        <dbReference type="Pfam" id="PF02826"/>
    </source>
</evidence>
<dbReference type="AlphaFoldDB" id="A0A6S7CP78"/>
<dbReference type="PROSITE" id="PS00671">
    <property type="entry name" value="D_2_HYDROXYACID_DH_3"/>
    <property type="match status" value="1"/>
</dbReference>
<evidence type="ECO:0000313" key="8">
    <source>
        <dbReference type="Proteomes" id="UP000494117"/>
    </source>
</evidence>
<dbReference type="GO" id="GO:0047545">
    <property type="term" value="F:(S)-2-hydroxyglutarate dehydrogenase activity"/>
    <property type="evidence" value="ECO:0007669"/>
    <property type="project" value="UniProtKB-ARBA"/>
</dbReference>
<dbReference type="Proteomes" id="UP000494117">
    <property type="component" value="Unassembled WGS sequence"/>
</dbReference>
<evidence type="ECO:0000256" key="2">
    <source>
        <dbReference type="ARBA" id="ARBA00023002"/>
    </source>
</evidence>
<dbReference type="PANTHER" id="PTHR42938">
    <property type="entry name" value="FORMATE DEHYDROGENASE 1"/>
    <property type="match status" value="1"/>
</dbReference>
<sequence length="318" mass="32743">MHILISEFMDEPAVDALRQRFNVRYAPELVERREALLAAAGEADALIVRNRSQVDAALLQAAPRLRAVGRLGVGLDNIDLDGCAARGIAVIPATGANARAVAEYVIGTALMLLRGAYASSAEVAAGAWPRAALSQGLEAQDRMLGIVGFGGIGRLTARLAQGLDMRVAGCDAALPPDHPAWRETGVVALPLDELLAQADVVTLHLPLTPGTRQLLDAGRIALMRPGAVLINTSRGGIVDESALAQALRAGHLRGAALDVFDQEPLPAGGPLAGAPNLILTPHIAGLTQEANTRVSDMVAAGVTMALTGGAAASATRAS</sequence>
<dbReference type="InterPro" id="IPR029753">
    <property type="entry name" value="D-isomer_DH_CS"/>
</dbReference>
<evidence type="ECO:0000256" key="4">
    <source>
        <dbReference type="RuleBase" id="RU003719"/>
    </source>
</evidence>
<organism evidence="7 8">
    <name type="scientific">Achromobacter anxifer</name>
    <dbReference type="NCBI Taxonomy" id="1287737"/>
    <lineage>
        <taxon>Bacteria</taxon>
        <taxon>Pseudomonadati</taxon>
        <taxon>Pseudomonadota</taxon>
        <taxon>Betaproteobacteria</taxon>
        <taxon>Burkholderiales</taxon>
        <taxon>Alcaligenaceae</taxon>
        <taxon>Achromobacter</taxon>
    </lineage>
</organism>
<dbReference type="EMBL" id="CADILG010000011">
    <property type="protein sequence ID" value="CAB3857681.1"/>
    <property type="molecule type" value="Genomic_DNA"/>
</dbReference>
<feature type="domain" description="D-isomer specific 2-hydroxyacid dehydrogenase catalytic" evidence="5">
    <location>
        <begin position="3"/>
        <end position="314"/>
    </location>
</feature>
<evidence type="ECO:0000259" key="5">
    <source>
        <dbReference type="Pfam" id="PF00389"/>
    </source>
</evidence>
<comment type="similarity">
    <text evidence="1 4">Belongs to the D-isomer specific 2-hydroxyacid dehydrogenase family.</text>
</comment>
<dbReference type="PROSITE" id="PS00670">
    <property type="entry name" value="D_2_HYDROXYACID_DH_2"/>
    <property type="match status" value="1"/>
</dbReference>
<dbReference type="GO" id="GO:0051287">
    <property type="term" value="F:NAD binding"/>
    <property type="evidence" value="ECO:0007669"/>
    <property type="project" value="InterPro"/>
</dbReference>
<dbReference type="Gene3D" id="3.40.50.720">
    <property type="entry name" value="NAD(P)-binding Rossmann-like Domain"/>
    <property type="match status" value="2"/>
</dbReference>
<dbReference type="GO" id="GO:0102155">
    <property type="term" value="F:S-sulfolactate dehydrogenase activity"/>
    <property type="evidence" value="ECO:0007669"/>
    <property type="project" value="UniProtKB-EC"/>
</dbReference>
<dbReference type="InterPro" id="IPR006140">
    <property type="entry name" value="D-isomer_DH_NAD-bd"/>
</dbReference>
<protein>
    <submittedName>
        <fullName evidence="7">(S)-sulfolactate dehydrogenase</fullName>
        <ecNumber evidence="7">1.1.1.310</ecNumber>
    </submittedName>
</protein>
<evidence type="ECO:0000313" key="7">
    <source>
        <dbReference type="EMBL" id="CAB3857681.1"/>
    </source>
</evidence>
<dbReference type="CDD" id="cd12173">
    <property type="entry name" value="PGDH_4"/>
    <property type="match status" value="1"/>
</dbReference>
<dbReference type="FunFam" id="3.40.50.720:FF:000041">
    <property type="entry name" value="D-3-phosphoglycerate dehydrogenase"/>
    <property type="match status" value="1"/>
</dbReference>
<dbReference type="InterPro" id="IPR036291">
    <property type="entry name" value="NAD(P)-bd_dom_sf"/>
</dbReference>
<evidence type="ECO:0000256" key="1">
    <source>
        <dbReference type="ARBA" id="ARBA00005854"/>
    </source>
</evidence>
<gene>
    <name evidence="7" type="primary">slcC_1</name>
    <name evidence="7" type="ORF">LMG26858_02050</name>
</gene>
<dbReference type="EC" id="1.1.1.310" evidence="7"/>
<name>A0A6S7CP78_9BURK</name>
<keyword evidence="2 4" id="KW-0560">Oxidoreductase</keyword>
<proteinExistence type="inferred from homology"/>
<feature type="domain" description="D-isomer specific 2-hydroxyacid dehydrogenase NAD-binding" evidence="6">
    <location>
        <begin position="107"/>
        <end position="284"/>
    </location>
</feature>
<keyword evidence="8" id="KW-1185">Reference proteome</keyword>
<dbReference type="SUPFAM" id="SSF51735">
    <property type="entry name" value="NAD(P)-binding Rossmann-fold domains"/>
    <property type="match status" value="1"/>
</dbReference>